<reference evidence="1" key="1">
    <citation type="journal article" date="2020" name="Stud. Mycol.">
        <title>101 Dothideomycetes genomes: a test case for predicting lifestyles and emergence of pathogens.</title>
        <authorList>
            <person name="Haridas S."/>
            <person name="Albert R."/>
            <person name="Binder M."/>
            <person name="Bloem J."/>
            <person name="Labutti K."/>
            <person name="Salamov A."/>
            <person name="Andreopoulos B."/>
            <person name="Baker S."/>
            <person name="Barry K."/>
            <person name="Bills G."/>
            <person name="Bluhm B."/>
            <person name="Cannon C."/>
            <person name="Castanera R."/>
            <person name="Culley D."/>
            <person name="Daum C."/>
            <person name="Ezra D."/>
            <person name="Gonzalez J."/>
            <person name="Henrissat B."/>
            <person name="Kuo A."/>
            <person name="Liang C."/>
            <person name="Lipzen A."/>
            <person name="Lutzoni F."/>
            <person name="Magnuson J."/>
            <person name="Mondo S."/>
            <person name="Nolan M."/>
            <person name="Ohm R."/>
            <person name="Pangilinan J."/>
            <person name="Park H.-J."/>
            <person name="Ramirez L."/>
            <person name="Alfaro M."/>
            <person name="Sun H."/>
            <person name="Tritt A."/>
            <person name="Yoshinaga Y."/>
            <person name="Zwiers L.-H."/>
            <person name="Turgeon B."/>
            <person name="Goodwin S."/>
            <person name="Spatafora J."/>
            <person name="Crous P."/>
            <person name="Grigoriev I."/>
        </authorList>
    </citation>
    <scope>NUCLEOTIDE SEQUENCE</scope>
    <source>
        <strain evidence="1">CBS 125425</strain>
    </source>
</reference>
<protein>
    <submittedName>
        <fullName evidence="1">Uncharacterized protein</fullName>
    </submittedName>
</protein>
<evidence type="ECO:0000313" key="2">
    <source>
        <dbReference type="Proteomes" id="UP000799444"/>
    </source>
</evidence>
<dbReference type="AlphaFoldDB" id="A0A9P4R2S2"/>
<organism evidence="1 2">
    <name type="scientific">Polyplosphaeria fusca</name>
    <dbReference type="NCBI Taxonomy" id="682080"/>
    <lineage>
        <taxon>Eukaryota</taxon>
        <taxon>Fungi</taxon>
        <taxon>Dikarya</taxon>
        <taxon>Ascomycota</taxon>
        <taxon>Pezizomycotina</taxon>
        <taxon>Dothideomycetes</taxon>
        <taxon>Pleosporomycetidae</taxon>
        <taxon>Pleosporales</taxon>
        <taxon>Tetraplosphaeriaceae</taxon>
        <taxon>Polyplosphaeria</taxon>
    </lineage>
</organism>
<accession>A0A9P4R2S2</accession>
<comment type="caution">
    <text evidence="1">The sequence shown here is derived from an EMBL/GenBank/DDBJ whole genome shotgun (WGS) entry which is preliminary data.</text>
</comment>
<dbReference type="EMBL" id="ML996131">
    <property type="protein sequence ID" value="KAF2735806.1"/>
    <property type="molecule type" value="Genomic_DNA"/>
</dbReference>
<dbReference type="OrthoDB" id="3438274at2759"/>
<evidence type="ECO:0000313" key="1">
    <source>
        <dbReference type="EMBL" id="KAF2735806.1"/>
    </source>
</evidence>
<name>A0A9P4R2S2_9PLEO</name>
<dbReference type="Proteomes" id="UP000799444">
    <property type="component" value="Unassembled WGS sequence"/>
</dbReference>
<proteinExistence type="predicted"/>
<sequence>MHRPRRSTHFHPTGCYSRFVRNSPHIATAHGEMFFDPKDYMHLRHPHYYPNQHEAGGIGMRKRAGNGSLLNQTLNRNANAVGSPSKEDGEAVPKAIKDNYRERFGMVKNGLIQEFQELEERERTQMLVDAVDKVQRNFWVTVADEMERATGKLYDAKVVEARYRAVQN</sequence>
<keyword evidence="2" id="KW-1185">Reference proteome</keyword>
<gene>
    <name evidence="1" type="ORF">EJ04DRAFT_562951</name>
</gene>